<accession>A0A1I8AD07</accession>
<evidence type="ECO:0000256" key="1">
    <source>
        <dbReference type="SAM" id="SignalP"/>
    </source>
</evidence>
<dbReference type="Gene3D" id="1.10.225.10">
    <property type="entry name" value="Saposin-like"/>
    <property type="match status" value="1"/>
</dbReference>
<name>A0A1I8AD07_9BILA</name>
<evidence type="ECO:0000313" key="3">
    <source>
        <dbReference type="WBParaSite" id="L893_g4666.t1"/>
    </source>
</evidence>
<proteinExistence type="predicted"/>
<keyword evidence="2" id="KW-1185">Reference proteome</keyword>
<feature type="signal peptide" evidence="1">
    <location>
        <begin position="1"/>
        <end position="21"/>
    </location>
</feature>
<keyword evidence="1" id="KW-0732">Signal</keyword>
<sequence length="125" mass="14544">MATSRFRVFLIAIMLITFALSLTPDEYCRRCQHTLGTVYAHFGGRVPGKRVTLRQLEHQCKRQPPYRRRCLLLMRPNIEMLYAEMKASDFKPIWCCERMKECSKNQSPLVDSLSSALELTSSEIQ</sequence>
<dbReference type="WBParaSite" id="L893_g4666.t1">
    <property type="protein sequence ID" value="L893_g4666.t1"/>
    <property type="gene ID" value="L893_g4666"/>
</dbReference>
<dbReference type="InterPro" id="IPR011001">
    <property type="entry name" value="Saposin-like"/>
</dbReference>
<organism evidence="2 3">
    <name type="scientific">Steinernema glaseri</name>
    <dbReference type="NCBI Taxonomy" id="37863"/>
    <lineage>
        <taxon>Eukaryota</taxon>
        <taxon>Metazoa</taxon>
        <taxon>Ecdysozoa</taxon>
        <taxon>Nematoda</taxon>
        <taxon>Chromadorea</taxon>
        <taxon>Rhabditida</taxon>
        <taxon>Tylenchina</taxon>
        <taxon>Panagrolaimomorpha</taxon>
        <taxon>Strongyloidoidea</taxon>
        <taxon>Steinernematidae</taxon>
        <taxon>Steinernema</taxon>
    </lineage>
</organism>
<protein>
    <submittedName>
        <fullName evidence="3">Saposin B-type domain-containing protein</fullName>
    </submittedName>
</protein>
<evidence type="ECO:0000313" key="2">
    <source>
        <dbReference type="Proteomes" id="UP000095287"/>
    </source>
</evidence>
<feature type="chain" id="PRO_5009314532" evidence="1">
    <location>
        <begin position="22"/>
        <end position="125"/>
    </location>
</feature>
<dbReference type="SUPFAM" id="SSF47862">
    <property type="entry name" value="Saposin"/>
    <property type="match status" value="1"/>
</dbReference>
<dbReference type="Proteomes" id="UP000095287">
    <property type="component" value="Unplaced"/>
</dbReference>
<reference evidence="3" key="1">
    <citation type="submission" date="2016-11" db="UniProtKB">
        <authorList>
            <consortium name="WormBaseParasite"/>
        </authorList>
    </citation>
    <scope>IDENTIFICATION</scope>
</reference>
<dbReference type="AlphaFoldDB" id="A0A1I8AD07"/>